<dbReference type="Proteomes" id="UP000646827">
    <property type="component" value="Unassembled WGS sequence"/>
</dbReference>
<evidence type="ECO:0008006" key="4">
    <source>
        <dbReference type="Google" id="ProtNLM"/>
    </source>
</evidence>
<accession>A0A8H7RRB7</accession>
<proteinExistence type="predicted"/>
<dbReference type="AlphaFoldDB" id="A0A8H7RRB7"/>
<organism evidence="2 3">
    <name type="scientific">Circinella minor</name>
    <dbReference type="NCBI Taxonomy" id="1195481"/>
    <lineage>
        <taxon>Eukaryota</taxon>
        <taxon>Fungi</taxon>
        <taxon>Fungi incertae sedis</taxon>
        <taxon>Mucoromycota</taxon>
        <taxon>Mucoromycotina</taxon>
        <taxon>Mucoromycetes</taxon>
        <taxon>Mucorales</taxon>
        <taxon>Lichtheimiaceae</taxon>
        <taxon>Circinella</taxon>
    </lineage>
</organism>
<protein>
    <recommendedName>
        <fullName evidence="4">C2H2-type domain-containing protein</fullName>
    </recommendedName>
</protein>
<reference evidence="2 3" key="1">
    <citation type="submission" date="2020-12" db="EMBL/GenBank/DDBJ databases">
        <title>Metabolic potential, ecology and presence of endohyphal bacteria is reflected in genomic diversity of Mucoromycotina.</title>
        <authorList>
            <person name="Muszewska A."/>
            <person name="Okrasinska A."/>
            <person name="Steczkiewicz K."/>
            <person name="Drgas O."/>
            <person name="Orlowska M."/>
            <person name="Perlinska-Lenart U."/>
            <person name="Aleksandrzak-Piekarczyk T."/>
            <person name="Szatraj K."/>
            <person name="Zielenkiewicz U."/>
            <person name="Pilsyk S."/>
            <person name="Malc E."/>
            <person name="Mieczkowski P."/>
            <person name="Kruszewska J.S."/>
            <person name="Biernat P."/>
            <person name="Pawlowska J."/>
        </authorList>
    </citation>
    <scope>NUCLEOTIDE SEQUENCE [LARGE SCALE GENOMIC DNA]</scope>
    <source>
        <strain evidence="2 3">CBS 142.35</strain>
    </source>
</reference>
<evidence type="ECO:0000313" key="2">
    <source>
        <dbReference type="EMBL" id="KAG2215756.1"/>
    </source>
</evidence>
<evidence type="ECO:0000313" key="3">
    <source>
        <dbReference type="Proteomes" id="UP000646827"/>
    </source>
</evidence>
<evidence type="ECO:0000256" key="1">
    <source>
        <dbReference type="SAM" id="MobiDB-lite"/>
    </source>
</evidence>
<gene>
    <name evidence="2" type="ORF">INT45_013185</name>
</gene>
<dbReference type="InterPro" id="IPR041078">
    <property type="entry name" value="Plavaka"/>
</dbReference>
<feature type="region of interest" description="Disordered" evidence="1">
    <location>
        <begin position="673"/>
        <end position="695"/>
    </location>
</feature>
<dbReference type="OrthoDB" id="2287179at2759"/>
<keyword evidence="3" id="KW-1185">Reference proteome</keyword>
<sequence length="953" mass="110327">MTLDIYRCPLNKTTCKRSKPFPTLRALRYHIRHDHKGEHVPVFGVARTFIQDHNGGHIEHNTGEKTSSSNQNGCSFLSKNTDEVPEFTDNDSFVDYDFGSMDDSSDEILREETIGEPALYDEEYKHQDKILIESLSDIEMDIAKFAMDASISVSLYARLVKIIETVSIESYLQNVPLQLRYKTLQGIMDHITCSNTDLAFKKEQIDIYKIKDFPRGKEEEFIKILGDEPILEYRNIHQVCEKIFSDPVLWKVTKLNPSKIFRGSARVYTDVFSGDWWINLQNKLPSGIVVLAIMLASDETLNRTNERQKAYPMELLISACAHLGNTLGQFRDKEEYGASKLLAYLPTISPGGRKDVNSWFPSAKRAVIHHCIARILKVYRKDKFYDIVGPYNRKYSCYPSLITYTADYPEQCLLAGTKQSFRTRYACPRCETKSNDFHLPCDYDDNAILRTSSKMITLYNHGQLLLRSRQKCLMEEMCKEYSVNLVSSAFWTVKPIDRFNIYDALVADELHQLMGVYSHILECVEKMVLESTDDNGANIGLNIKKTINDRAASLPPYRNLKHFNNGIFISDLKFPTNSEYMDNMRIILLCIYDYIPEQAVLCIRKFIDFVIQATGIEYKESALTEMDNTLSDYYKYSSIFEDYSPSRMRFPKNHMMTKYTRDIRSRGSVLWYSTSHSERQHKRDAKRPSKRTNGHNTYIHQMTRSVHYYDALQYQMLDKHKSIPPPPTTLDPTTLPNPSYKLSSRLPGVRTVSSINNEKRYSFTNLLKSFLDTSEEHHEATRSAAKMPFLDINEIEVYQTLTIEDYETDGRKIFEKIRTHEEYGNVHMFFKALYKGKVLDLCLAQRYISVDEEHVTGLEVVCPAVESNYNGMFIAYIDQIDRPVSIRPDFKYGKLSGSDLYVQYLVHTDTDRFSFINSRGRLKELSDGTYKEWTIENVGDQGINIEEQEEPSM</sequence>
<comment type="caution">
    <text evidence="2">The sequence shown here is derived from an EMBL/GenBank/DDBJ whole genome shotgun (WGS) entry which is preliminary data.</text>
</comment>
<feature type="compositionally biased region" description="Basic residues" evidence="1">
    <location>
        <begin position="679"/>
        <end position="693"/>
    </location>
</feature>
<dbReference type="Pfam" id="PF18759">
    <property type="entry name" value="Plavaka"/>
    <property type="match status" value="1"/>
</dbReference>
<dbReference type="EMBL" id="JAEPRB010000489">
    <property type="protein sequence ID" value="KAG2215756.1"/>
    <property type="molecule type" value="Genomic_DNA"/>
</dbReference>
<name>A0A8H7RRB7_9FUNG</name>